<evidence type="ECO:0000313" key="1">
    <source>
        <dbReference type="EMBL" id="CAK8689357.1"/>
    </source>
</evidence>
<keyword evidence="2" id="KW-1185">Reference proteome</keyword>
<accession>A0ABP0GC68</accession>
<evidence type="ECO:0000313" key="2">
    <source>
        <dbReference type="Proteomes" id="UP001642483"/>
    </source>
</evidence>
<sequence>MSCTYSLYNSEGKQHHIYVIWIYHVDIVNTHCHESDTTLLDVAGRSTNSSLSEVTGCAHVKNLIHFKVTFGFKPTSTNYWIIELILLVGTSPCSRARHQ</sequence>
<reference evidence="1 2" key="1">
    <citation type="submission" date="2024-02" db="EMBL/GenBank/DDBJ databases">
        <authorList>
            <person name="Daric V."/>
            <person name="Darras S."/>
        </authorList>
    </citation>
    <scope>NUCLEOTIDE SEQUENCE [LARGE SCALE GENOMIC DNA]</scope>
</reference>
<dbReference type="Proteomes" id="UP001642483">
    <property type="component" value="Unassembled WGS sequence"/>
</dbReference>
<proteinExistence type="predicted"/>
<organism evidence="1 2">
    <name type="scientific">Clavelina lepadiformis</name>
    <name type="common">Light-bulb sea squirt</name>
    <name type="synonym">Ascidia lepadiformis</name>
    <dbReference type="NCBI Taxonomy" id="159417"/>
    <lineage>
        <taxon>Eukaryota</taxon>
        <taxon>Metazoa</taxon>
        <taxon>Chordata</taxon>
        <taxon>Tunicata</taxon>
        <taxon>Ascidiacea</taxon>
        <taxon>Aplousobranchia</taxon>
        <taxon>Clavelinidae</taxon>
        <taxon>Clavelina</taxon>
    </lineage>
</organism>
<name>A0ABP0GC68_CLALP</name>
<gene>
    <name evidence="1" type="ORF">CVLEPA_LOCUS21376</name>
</gene>
<comment type="caution">
    <text evidence="1">The sequence shown here is derived from an EMBL/GenBank/DDBJ whole genome shotgun (WGS) entry which is preliminary data.</text>
</comment>
<protein>
    <submittedName>
        <fullName evidence="1">Uncharacterized protein</fullName>
    </submittedName>
</protein>
<dbReference type="EMBL" id="CAWYQH010000108">
    <property type="protein sequence ID" value="CAK8689357.1"/>
    <property type="molecule type" value="Genomic_DNA"/>
</dbReference>